<reference evidence="2 3" key="1">
    <citation type="submission" date="2013-04" db="EMBL/GenBank/DDBJ databases">
        <title>Oceanicola sp. 22II1-22F33 Genome Sequencing.</title>
        <authorList>
            <person name="Lai Q."/>
            <person name="Li G."/>
            <person name="Shao Z."/>
        </authorList>
    </citation>
    <scope>NUCLEOTIDE SEQUENCE [LARGE SCALE GENOMIC DNA]</scope>
    <source>
        <strain evidence="2 3">22II1-22F33</strain>
    </source>
</reference>
<sequence length="76" mass="8825">MSDDVWKRQEVASPCVKICLVHPQEKICTGCYRTLDEIAQWSQMSPEAREKVIAELPSRAPRLRKRRGGRQARMSR</sequence>
<evidence type="ECO:0000313" key="3">
    <source>
        <dbReference type="Proteomes" id="UP000215377"/>
    </source>
</evidence>
<comment type="caution">
    <text evidence="2">The sequence shown here is derived from an EMBL/GenBank/DDBJ whole genome shotgun (WGS) entry which is preliminary data.</text>
</comment>
<evidence type="ECO:0000256" key="1">
    <source>
        <dbReference type="SAM" id="MobiDB-lite"/>
    </source>
</evidence>
<accession>A0A225NV47</accession>
<protein>
    <recommendedName>
        <fullName evidence="4">Fe-S oxidoreductase</fullName>
    </recommendedName>
</protein>
<organism evidence="2 3">
    <name type="scientific">Marinibacterium profundimaris</name>
    <dbReference type="NCBI Taxonomy" id="1679460"/>
    <lineage>
        <taxon>Bacteria</taxon>
        <taxon>Pseudomonadati</taxon>
        <taxon>Pseudomonadota</taxon>
        <taxon>Alphaproteobacteria</taxon>
        <taxon>Rhodobacterales</taxon>
        <taxon>Paracoccaceae</taxon>
        <taxon>Marinibacterium</taxon>
    </lineage>
</organism>
<dbReference type="AlphaFoldDB" id="A0A225NV47"/>
<gene>
    <name evidence="2" type="ORF">ATO3_00250</name>
</gene>
<dbReference type="PANTHER" id="PTHR35175:SF2">
    <property type="entry name" value="DUF1289 DOMAIN-CONTAINING PROTEIN"/>
    <property type="match status" value="1"/>
</dbReference>
<dbReference type="RefSeq" id="WP_088647802.1">
    <property type="nucleotide sequence ID" value="NZ_AQQR01000001.1"/>
</dbReference>
<dbReference type="PANTHER" id="PTHR35175">
    <property type="entry name" value="DUF1289 DOMAIN-CONTAINING PROTEIN"/>
    <property type="match status" value="1"/>
</dbReference>
<evidence type="ECO:0008006" key="4">
    <source>
        <dbReference type="Google" id="ProtNLM"/>
    </source>
</evidence>
<dbReference type="InterPro" id="IPR010710">
    <property type="entry name" value="DUF1289"/>
</dbReference>
<feature type="compositionally biased region" description="Basic residues" evidence="1">
    <location>
        <begin position="61"/>
        <end position="76"/>
    </location>
</feature>
<dbReference type="Pfam" id="PF06945">
    <property type="entry name" value="DUF1289"/>
    <property type="match status" value="1"/>
</dbReference>
<keyword evidence="3" id="KW-1185">Reference proteome</keyword>
<name>A0A225NV47_9RHOB</name>
<dbReference type="Proteomes" id="UP000215377">
    <property type="component" value="Unassembled WGS sequence"/>
</dbReference>
<evidence type="ECO:0000313" key="2">
    <source>
        <dbReference type="EMBL" id="OWU77218.1"/>
    </source>
</evidence>
<dbReference type="EMBL" id="AQQR01000001">
    <property type="protein sequence ID" value="OWU77218.1"/>
    <property type="molecule type" value="Genomic_DNA"/>
</dbReference>
<proteinExistence type="predicted"/>
<feature type="region of interest" description="Disordered" evidence="1">
    <location>
        <begin position="56"/>
        <end position="76"/>
    </location>
</feature>
<dbReference type="OrthoDB" id="9811423at2"/>